<name>A0A8S1RXN7_PAROT</name>
<feature type="transmembrane region" description="Helical" evidence="1">
    <location>
        <begin position="12"/>
        <end position="35"/>
    </location>
</feature>
<sequence length="284" mass="34556">MNQMNLTSLQKYQFLIYFYLLLLKFTSLVFGFSTIKRIQQWNSYLILIAIAIRILIESGRTNNKLIKKKVELDLNWNQMQINNFLYQQLFKEQLQQEINKIFENFVLADFKLYKHNLLYYHKLTKLKIFVSESELIIILNISESIINNEVELEIQKLWIIIKLIHCQKLVKIFLSLTLFTEYFDRDTWFLIAITSQFKIKSIFRIDQMNDVSYRLINNNFGIVSNWNFIILAFLFLKSLRHFYYQVSYIQYMIIDYILQLQQCFDPLFCYVRQYLFMQKTLLTL</sequence>
<dbReference type="EMBL" id="CAJJDP010000001">
    <property type="protein sequence ID" value="CAD8131589.1"/>
    <property type="molecule type" value="Genomic_DNA"/>
</dbReference>
<comment type="caution">
    <text evidence="2">The sequence shown here is derived from an EMBL/GenBank/DDBJ whole genome shotgun (WGS) entry which is preliminary data.</text>
</comment>
<protein>
    <recommendedName>
        <fullName evidence="4">Transmembrane protein</fullName>
    </recommendedName>
</protein>
<keyword evidence="1" id="KW-0812">Transmembrane</keyword>
<dbReference type="Proteomes" id="UP000683925">
    <property type="component" value="Unassembled WGS sequence"/>
</dbReference>
<accession>A0A8S1RXN7</accession>
<evidence type="ECO:0000313" key="3">
    <source>
        <dbReference type="Proteomes" id="UP000683925"/>
    </source>
</evidence>
<proteinExistence type="predicted"/>
<keyword evidence="3" id="KW-1185">Reference proteome</keyword>
<keyword evidence="1" id="KW-0472">Membrane</keyword>
<gene>
    <name evidence="2" type="ORF">POCTA_138.1.T0030001</name>
</gene>
<evidence type="ECO:0000313" key="2">
    <source>
        <dbReference type="EMBL" id="CAD8131589.1"/>
    </source>
</evidence>
<feature type="transmembrane region" description="Helical" evidence="1">
    <location>
        <begin position="215"/>
        <end position="236"/>
    </location>
</feature>
<evidence type="ECO:0008006" key="4">
    <source>
        <dbReference type="Google" id="ProtNLM"/>
    </source>
</evidence>
<keyword evidence="1" id="KW-1133">Transmembrane helix</keyword>
<feature type="transmembrane region" description="Helical" evidence="1">
    <location>
        <begin position="41"/>
        <end position="59"/>
    </location>
</feature>
<organism evidence="2 3">
    <name type="scientific">Paramecium octaurelia</name>
    <dbReference type="NCBI Taxonomy" id="43137"/>
    <lineage>
        <taxon>Eukaryota</taxon>
        <taxon>Sar</taxon>
        <taxon>Alveolata</taxon>
        <taxon>Ciliophora</taxon>
        <taxon>Intramacronucleata</taxon>
        <taxon>Oligohymenophorea</taxon>
        <taxon>Peniculida</taxon>
        <taxon>Parameciidae</taxon>
        <taxon>Paramecium</taxon>
    </lineage>
</organism>
<reference evidence="2" key="1">
    <citation type="submission" date="2021-01" db="EMBL/GenBank/DDBJ databases">
        <authorList>
            <consortium name="Genoscope - CEA"/>
            <person name="William W."/>
        </authorList>
    </citation>
    <scope>NUCLEOTIDE SEQUENCE</scope>
</reference>
<evidence type="ECO:0000256" key="1">
    <source>
        <dbReference type="SAM" id="Phobius"/>
    </source>
</evidence>
<dbReference type="AlphaFoldDB" id="A0A8S1RXN7"/>